<dbReference type="Gramene" id="TVU37184">
    <property type="protein sequence ID" value="TVU37184"/>
    <property type="gene ID" value="EJB05_10485"/>
</dbReference>
<reference evidence="4 5" key="1">
    <citation type="journal article" date="2019" name="Sci. Rep.">
        <title>A high-quality genome of Eragrostis curvula grass provides insights into Poaceae evolution and supports new strategies to enhance forage quality.</title>
        <authorList>
            <person name="Carballo J."/>
            <person name="Santos B.A.C.M."/>
            <person name="Zappacosta D."/>
            <person name="Garbus I."/>
            <person name="Selva J.P."/>
            <person name="Gallo C.A."/>
            <person name="Diaz A."/>
            <person name="Albertini E."/>
            <person name="Caccamo M."/>
            <person name="Echenique V."/>
        </authorList>
    </citation>
    <scope>NUCLEOTIDE SEQUENCE [LARGE SCALE GENOMIC DNA]</scope>
    <source>
        <strain evidence="5">cv. Victoria</strain>
        <tissue evidence="4">Leaf</tissue>
    </source>
</reference>
<feature type="non-terminal residue" evidence="4">
    <location>
        <position position="1"/>
    </location>
</feature>
<organism evidence="4 5">
    <name type="scientific">Eragrostis curvula</name>
    <name type="common">weeping love grass</name>
    <dbReference type="NCBI Taxonomy" id="38414"/>
    <lineage>
        <taxon>Eukaryota</taxon>
        <taxon>Viridiplantae</taxon>
        <taxon>Streptophyta</taxon>
        <taxon>Embryophyta</taxon>
        <taxon>Tracheophyta</taxon>
        <taxon>Spermatophyta</taxon>
        <taxon>Magnoliopsida</taxon>
        <taxon>Liliopsida</taxon>
        <taxon>Poales</taxon>
        <taxon>Poaceae</taxon>
        <taxon>PACMAD clade</taxon>
        <taxon>Chloridoideae</taxon>
        <taxon>Eragrostideae</taxon>
        <taxon>Eragrostidinae</taxon>
        <taxon>Eragrostis</taxon>
    </lineage>
</organism>
<sequence length="301" mass="34158">MTASNSTLSYVVFPQVTKLILLHRHEAMSHDHEKVPDRLALVTAGTKKIGMEVCRQLALQGITVILAAKDEERGNKAVKSLNHGSNISNIIFHQLDLDILYKDHSIPALVQHIEGRYGKLDILVAGQMAKIMERNFTKFLAASWCVETNYNNCKWVTKAMLPLLKRSTSGARVVNITFVPPGELKKRKPNEKLRDKLRDADAWDEDRIEDMMDKFLESMCCKRMDEEGRSTTLSMAAIMVNLYTRILARRHPEMRVNCIHTSFDVTPLEEGAREAVKLALLPDDGPTGCYFDLTEPGYAWW</sequence>
<name>A0A5J9VNZ2_9POAL</name>
<gene>
    <name evidence="4" type="ORF">EJB05_10485</name>
</gene>
<dbReference type="Proteomes" id="UP000324897">
    <property type="component" value="Chromosome 4"/>
</dbReference>
<dbReference type="Pfam" id="PF00106">
    <property type="entry name" value="adh_short"/>
    <property type="match status" value="1"/>
</dbReference>
<keyword evidence="2" id="KW-0521">NADP</keyword>
<accession>A0A5J9VNZ2</accession>
<comment type="caution">
    <text evidence="4">The sequence shown here is derived from an EMBL/GenBank/DDBJ whole genome shotgun (WGS) entry which is preliminary data.</text>
</comment>
<dbReference type="InterPro" id="IPR002347">
    <property type="entry name" value="SDR_fam"/>
</dbReference>
<dbReference type="Gene3D" id="3.40.50.720">
    <property type="entry name" value="NAD(P)-binding Rossmann-like Domain"/>
    <property type="match status" value="1"/>
</dbReference>
<dbReference type="GO" id="GO:0016020">
    <property type="term" value="C:membrane"/>
    <property type="evidence" value="ECO:0007669"/>
    <property type="project" value="TreeGrafter"/>
</dbReference>
<proteinExistence type="inferred from homology"/>
<evidence type="ECO:0000256" key="1">
    <source>
        <dbReference type="ARBA" id="ARBA00006484"/>
    </source>
</evidence>
<evidence type="ECO:0000256" key="3">
    <source>
        <dbReference type="ARBA" id="ARBA00023002"/>
    </source>
</evidence>
<comment type="similarity">
    <text evidence="1">Belongs to the short-chain dehydrogenases/reductases (SDR) family.</text>
</comment>
<keyword evidence="3" id="KW-0560">Oxidoreductase</keyword>
<dbReference type="EMBL" id="RWGY01000007">
    <property type="protein sequence ID" value="TVU37184.1"/>
    <property type="molecule type" value="Genomic_DNA"/>
</dbReference>
<evidence type="ECO:0000256" key="2">
    <source>
        <dbReference type="ARBA" id="ARBA00022857"/>
    </source>
</evidence>
<dbReference type="AlphaFoldDB" id="A0A5J9VNZ2"/>
<dbReference type="GO" id="GO:0016491">
    <property type="term" value="F:oxidoreductase activity"/>
    <property type="evidence" value="ECO:0007669"/>
    <property type="project" value="UniProtKB-KW"/>
</dbReference>
<evidence type="ECO:0000313" key="4">
    <source>
        <dbReference type="EMBL" id="TVU37184.1"/>
    </source>
</evidence>
<protein>
    <submittedName>
        <fullName evidence="4">Uncharacterized protein</fullName>
    </submittedName>
</protein>
<keyword evidence="5" id="KW-1185">Reference proteome</keyword>
<evidence type="ECO:0000313" key="5">
    <source>
        <dbReference type="Proteomes" id="UP000324897"/>
    </source>
</evidence>
<dbReference type="OrthoDB" id="1933717at2759"/>
<dbReference type="SUPFAM" id="SSF51735">
    <property type="entry name" value="NAD(P)-binding Rossmann-fold domains"/>
    <property type="match status" value="1"/>
</dbReference>
<dbReference type="PANTHER" id="PTHR43490">
    <property type="entry name" value="(+)-NEOMENTHOL DEHYDROGENASE"/>
    <property type="match status" value="1"/>
</dbReference>
<dbReference type="InterPro" id="IPR036291">
    <property type="entry name" value="NAD(P)-bd_dom_sf"/>
</dbReference>
<dbReference type="PANTHER" id="PTHR43490:SF73">
    <property type="entry name" value="OS07G0685800 PROTEIN"/>
    <property type="match status" value="1"/>
</dbReference>